<proteinExistence type="predicted"/>
<organism evidence="3 4">
    <name type="scientific">Pseudallescheria apiosperma</name>
    <name type="common">Scedosporium apiospermum</name>
    <dbReference type="NCBI Taxonomy" id="563466"/>
    <lineage>
        <taxon>Eukaryota</taxon>
        <taxon>Fungi</taxon>
        <taxon>Dikarya</taxon>
        <taxon>Ascomycota</taxon>
        <taxon>Pezizomycotina</taxon>
        <taxon>Sordariomycetes</taxon>
        <taxon>Hypocreomycetidae</taxon>
        <taxon>Microascales</taxon>
        <taxon>Microascaceae</taxon>
        <taxon>Scedosporium</taxon>
    </lineage>
</organism>
<accession>A0A084G2K1</accession>
<dbReference type="OrthoDB" id="5865767at2759"/>
<evidence type="ECO:0000313" key="3">
    <source>
        <dbReference type="EMBL" id="KEZ41563.1"/>
    </source>
</evidence>
<dbReference type="PANTHER" id="PTHR37283:SF1">
    <property type="entry name" value="PH DOMAIN-CONTAINING PROTEIN YHR131C"/>
    <property type="match status" value="1"/>
</dbReference>
<dbReference type="Proteomes" id="UP000028545">
    <property type="component" value="Unassembled WGS sequence"/>
</dbReference>
<feature type="domain" description="PH" evidence="2">
    <location>
        <begin position="85"/>
        <end position="210"/>
    </location>
</feature>
<feature type="compositionally biased region" description="Acidic residues" evidence="1">
    <location>
        <begin position="270"/>
        <end position="279"/>
    </location>
</feature>
<comment type="caution">
    <text evidence="3">The sequence shown here is derived from an EMBL/GenBank/DDBJ whole genome shotgun (WGS) entry which is preliminary data.</text>
</comment>
<feature type="region of interest" description="Disordered" evidence="1">
    <location>
        <begin position="240"/>
        <end position="319"/>
    </location>
</feature>
<feature type="compositionally biased region" description="Basic and acidic residues" evidence="1">
    <location>
        <begin position="295"/>
        <end position="306"/>
    </location>
</feature>
<feature type="region of interest" description="Disordered" evidence="1">
    <location>
        <begin position="1"/>
        <end position="74"/>
    </location>
</feature>
<dbReference type="AlphaFoldDB" id="A0A084G2K1"/>
<dbReference type="InterPro" id="IPR011993">
    <property type="entry name" value="PH-like_dom_sf"/>
</dbReference>
<feature type="compositionally biased region" description="Low complexity" evidence="1">
    <location>
        <begin position="64"/>
        <end position="73"/>
    </location>
</feature>
<dbReference type="PROSITE" id="PS50003">
    <property type="entry name" value="PH_DOMAIN"/>
    <property type="match status" value="1"/>
</dbReference>
<dbReference type="HOGENOM" id="CLU_028348_0_0_1"/>
<reference evidence="3 4" key="1">
    <citation type="journal article" date="2014" name="Genome Announc.">
        <title>Draft genome sequence of the pathogenic fungus Scedosporium apiospermum.</title>
        <authorList>
            <person name="Vandeputte P."/>
            <person name="Ghamrawi S."/>
            <person name="Rechenmann M."/>
            <person name="Iltis A."/>
            <person name="Giraud S."/>
            <person name="Fleury M."/>
            <person name="Thornton C."/>
            <person name="Delhaes L."/>
            <person name="Meyer W."/>
            <person name="Papon N."/>
            <person name="Bouchara J.P."/>
        </authorList>
    </citation>
    <scope>NUCLEOTIDE SEQUENCE [LARGE SCALE GENOMIC DNA]</scope>
    <source>
        <strain evidence="3 4">IHEM 14462</strain>
    </source>
</reference>
<dbReference type="EMBL" id="JOWA01000110">
    <property type="protein sequence ID" value="KEZ41563.1"/>
    <property type="molecule type" value="Genomic_DNA"/>
</dbReference>
<dbReference type="OMA" id="GKQWFVD"/>
<sequence length="411" mass="46851">MAPRNPILDDVSHSSPTGAPPRRRRLSMDEDLFYHQVVTSAPRRPSQHPSYDSDTGEIQPSPPAAAGEPGVVEEGSEELPKYWCSVYCEGVFEKKMEIENTTKRAEDRRWHSSYVVLQGTALNIYDIKKDWGWGRNKGGPAISPDNPPWIKRGKLERSYSLQYADVGIALDYQKRRHVIRVRAEADQFLLSCVELSTFLKWLESLFSAIDVAAPIDERDFPRDQSIPRIQRIRWIRGEDSPSRAPSILLDSNAGEEEQTLSPQQTRTEEPVEDDDEFSDADAFSIDGGHGVNNSDRQEGGVAHDPHTGPSRPDPMSRFSITSYPNESIDYLSGKWAPAHYWGPEHDMRYARLCYSVLLFRSPRKSNYIVSKGKKWFVDWATGRMVRVLPPDYGEIDMLAPWHVVHTENRRI</sequence>
<protein>
    <submittedName>
        <fullName evidence="3">Ph domain-containing protein</fullName>
    </submittedName>
</protein>
<dbReference type="PANTHER" id="PTHR37283">
    <property type="entry name" value="PH DOMAIN-CONTAINING PROTEIN YHR131C"/>
    <property type="match status" value="1"/>
</dbReference>
<evidence type="ECO:0000256" key="1">
    <source>
        <dbReference type="SAM" id="MobiDB-lite"/>
    </source>
</evidence>
<dbReference type="Gene3D" id="2.30.29.30">
    <property type="entry name" value="Pleckstrin-homology domain (PH domain)/Phosphotyrosine-binding domain (PTB)"/>
    <property type="match status" value="1"/>
</dbReference>
<gene>
    <name evidence="3" type="ORF">SAPIO_CDS7731</name>
</gene>
<dbReference type="InterPro" id="IPR001849">
    <property type="entry name" value="PH_domain"/>
</dbReference>
<feature type="compositionally biased region" description="Polar residues" evidence="1">
    <location>
        <begin position="47"/>
        <end position="58"/>
    </location>
</feature>
<dbReference type="VEuPathDB" id="FungiDB:SAPIO_CDS7731"/>
<dbReference type="GeneID" id="27726803"/>
<name>A0A084G2K1_PSEDA</name>
<evidence type="ECO:0000259" key="2">
    <source>
        <dbReference type="PROSITE" id="PS50003"/>
    </source>
</evidence>
<dbReference type="SMART" id="SM00233">
    <property type="entry name" value="PH"/>
    <property type="match status" value="1"/>
</dbReference>
<dbReference type="KEGG" id="sapo:SAPIO_CDS7731"/>
<dbReference type="RefSeq" id="XP_016641362.1">
    <property type="nucleotide sequence ID" value="XM_016789535.1"/>
</dbReference>
<evidence type="ECO:0000313" key="4">
    <source>
        <dbReference type="Proteomes" id="UP000028545"/>
    </source>
</evidence>
<dbReference type="SUPFAM" id="SSF50729">
    <property type="entry name" value="PH domain-like"/>
    <property type="match status" value="1"/>
</dbReference>
<keyword evidence="4" id="KW-1185">Reference proteome</keyword>